<dbReference type="SUPFAM" id="SSF57903">
    <property type="entry name" value="FYVE/PHD zinc finger"/>
    <property type="match status" value="1"/>
</dbReference>
<dbReference type="InterPro" id="IPR013083">
    <property type="entry name" value="Znf_RING/FYVE/PHD"/>
</dbReference>
<dbReference type="EMBL" id="KK583202">
    <property type="protein sequence ID" value="KDO30384.1"/>
    <property type="molecule type" value="Genomic_DNA"/>
</dbReference>
<evidence type="ECO:0000256" key="1">
    <source>
        <dbReference type="SAM" id="MobiDB-lite"/>
    </source>
</evidence>
<dbReference type="GeneID" id="24127504"/>
<dbReference type="AlphaFoldDB" id="A0A067CI16"/>
<dbReference type="Proteomes" id="UP000030745">
    <property type="component" value="Unassembled WGS sequence"/>
</dbReference>
<feature type="region of interest" description="Disordered" evidence="1">
    <location>
        <begin position="285"/>
        <end position="360"/>
    </location>
</feature>
<dbReference type="STRING" id="695850.A0A067CI16"/>
<protein>
    <recommendedName>
        <fullName evidence="4">PHD-type domain-containing protein</fullName>
    </recommendedName>
</protein>
<reference evidence="2 3" key="1">
    <citation type="journal article" date="2013" name="PLoS Genet.">
        <title>Distinctive expansion of potential virulence genes in the genome of the oomycete fish pathogen Saprolegnia parasitica.</title>
        <authorList>
            <person name="Jiang R.H."/>
            <person name="de Bruijn I."/>
            <person name="Haas B.J."/>
            <person name="Belmonte R."/>
            <person name="Lobach L."/>
            <person name="Christie J."/>
            <person name="van den Ackerveken G."/>
            <person name="Bottin A."/>
            <person name="Bulone V."/>
            <person name="Diaz-Moreno S.M."/>
            <person name="Dumas B."/>
            <person name="Fan L."/>
            <person name="Gaulin E."/>
            <person name="Govers F."/>
            <person name="Grenville-Briggs L.J."/>
            <person name="Horner N.R."/>
            <person name="Levin J.Z."/>
            <person name="Mammella M."/>
            <person name="Meijer H.J."/>
            <person name="Morris P."/>
            <person name="Nusbaum C."/>
            <person name="Oome S."/>
            <person name="Phillips A.J."/>
            <person name="van Rooyen D."/>
            <person name="Rzeszutek E."/>
            <person name="Saraiva M."/>
            <person name="Secombes C.J."/>
            <person name="Seidl M.F."/>
            <person name="Snel B."/>
            <person name="Stassen J.H."/>
            <person name="Sykes S."/>
            <person name="Tripathy S."/>
            <person name="van den Berg H."/>
            <person name="Vega-Arreguin J.C."/>
            <person name="Wawra S."/>
            <person name="Young S.K."/>
            <person name="Zeng Q."/>
            <person name="Dieguez-Uribeondo J."/>
            <person name="Russ C."/>
            <person name="Tyler B.M."/>
            <person name="van West P."/>
        </authorList>
    </citation>
    <scope>NUCLEOTIDE SEQUENCE [LARGE SCALE GENOMIC DNA]</scope>
    <source>
        <strain evidence="2 3">CBS 223.65</strain>
    </source>
</reference>
<sequence length="433" mass="48359">MSETQAEQSTISAEAIACASPPPPAMASPTRDERSAPRCAPVDVECIFPSTWGTSRAYERLRHLRAIEAAAYVHQAQRQRSLDATLPPAFTTPAIRRIDALMEIQRRECFRLERAHARHDEHATHTCMYAARNEDGEIIRPEFVRDRSWPPKEFALKSMPKQGDPAQLDEERLAYSYERVCVDCTTKVSALWRQVDAKRADPSPDAQLVYLKKDDVCLNCYVKRTCPIKSRAQLAAKKRKEKLKEDKVAQKVKAAPAPVVVAPVVEVPIVAASPVAANLVHDVVEPDENGESSDDKKRKKSAKKSSKKKKKKAKKSASSSPPPSPVADVLSPHDTDDERKRSSKKRARDHSVAPKAKAIKTETARERELRAIGQYCPVCNVVYEDDDVNDFICCDACEMWVHSACDPKLDTFKLQELADSNAKYVGPCCSQKR</sequence>
<dbReference type="KEGG" id="spar:SPRG_05095"/>
<organism evidence="2 3">
    <name type="scientific">Saprolegnia parasitica (strain CBS 223.65)</name>
    <dbReference type="NCBI Taxonomy" id="695850"/>
    <lineage>
        <taxon>Eukaryota</taxon>
        <taxon>Sar</taxon>
        <taxon>Stramenopiles</taxon>
        <taxon>Oomycota</taxon>
        <taxon>Saprolegniomycetes</taxon>
        <taxon>Saprolegniales</taxon>
        <taxon>Saprolegniaceae</taxon>
        <taxon>Saprolegnia</taxon>
    </lineage>
</organism>
<dbReference type="RefSeq" id="XP_012198994.1">
    <property type="nucleotide sequence ID" value="XM_012343604.1"/>
</dbReference>
<name>A0A067CI16_SAPPC</name>
<evidence type="ECO:0000313" key="2">
    <source>
        <dbReference type="EMBL" id="KDO30384.1"/>
    </source>
</evidence>
<evidence type="ECO:0008006" key="4">
    <source>
        <dbReference type="Google" id="ProtNLM"/>
    </source>
</evidence>
<feature type="compositionally biased region" description="Basic and acidic residues" evidence="1">
    <location>
        <begin position="331"/>
        <end position="340"/>
    </location>
</feature>
<gene>
    <name evidence="2" type="ORF">SPRG_05095</name>
</gene>
<dbReference type="OrthoDB" id="787137at2759"/>
<keyword evidence="3" id="KW-1185">Reference proteome</keyword>
<dbReference type="Gene3D" id="3.30.40.10">
    <property type="entry name" value="Zinc/RING finger domain, C3HC4 (zinc finger)"/>
    <property type="match status" value="1"/>
</dbReference>
<proteinExistence type="predicted"/>
<feature type="region of interest" description="Disordered" evidence="1">
    <location>
        <begin position="1"/>
        <end position="36"/>
    </location>
</feature>
<accession>A0A067CI16</accession>
<feature type="compositionally biased region" description="Polar residues" evidence="1">
    <location>
        <begin position="1"/>
        <end position="11"/>
    </location>
</feature>
<evidence type="ECO:0000313" key="3">
    <source>
        <dbReference type="Proteomes" id="UP000030745"/>
    </source>
</evidence>
<dbReference type="VEuPathDB" id="FungiDB:SPRG_05095"/>
<dbReference type="OMA" id="HATHTCM"/>
<dbReference type="InterPro" id="IPR011011">
    <property type="entry name" value="Znf_FYVE_PHD"/>
</dbReference>
<feature type="compositionally biased region" description="Basic residues" evidence="1">
    <location>
        <begin position="297"/>
        <end position="315"/>
    </location>
</feature>